<evidence type="ECO:0000313" key="1">
    <source>
        <dbReference type="EMBL" id="SFV75778.1"/>
    </source>
</evidence>
<reference evidence="1" key="1">
    <citation type="submission" date="2016-10" db="EMBL/GenBank/DDBJ databases">
        <authorList>
            <person name="de Groot N.N."/>
        </authorList>
    </citation>
    <scope>NUCLEOTIDE SEQUENCE</scope>
</reference>
<proteinExistence type="predicted"/>
<sequence>MIDAEVRSEERYSKLSLAYYNESEKMQINNCVDAIIAQYTQQPEIHTTTISNGGEVLVIEYHDDVNRESGAIFEQILQELNIKQCL</sequence>
<protein>
    <submittedName>
        <fullName evidence="1">Uncharacterized protein</fullName>
    </submittedName>
</protein>
<accession>A0A1W1D5A9</accession>
<name>A0A1W1D5A9_9ZZZZ</name>
<gene>
    <name evidence="1" type="ORF">MNB_SM-3-1313</name>
</gene>
<dbReference type="EMBL" id="FPHP01000046">
    <property type="protein sequence ID" value="SFV75778.1"/>
    <property type="molecule type" value="Genomic_DNA"/>
</dbReference>
<organism evidence="1">
    <name type="scientific">hydrothermal vent metagenome</name>
    <dbReference type="NCBI Taxonomy" id="652676"/>
    <lineage>
        <taxon>unclassified sequences</taxon>
        <taxon>metagenomes</taxon>
        <taxon>ecological metagenomes</taxon>
    </lineage>
</organism>
<dbReference type="AlphaFoldDB" id="A0A1W1D5A9"/>